<sequence>MKPFKKIRIVLTPLIFFLSFSIEAGSSDATLYVQKLFSGACKNDKSLLKDHMFEVIRTNQPDDPSKALDPENIDDRQAEFDANKDLYIKQFCNMKILGERNEGQILGVIVREYPTNPYFKSIWKFKKIANKLYLIEVDETTLGYPQYEYRDLKSEFESNALKASSELQGKIIGVNGTVWKVDKDLLGKPYIAFSGLEETGNSFDFGFLKCFLLPETLGLARMVEKGQRINVTGKLVGQEFIKIELKECAISESTVRGEGNEDSNWQ</sequence>
<evidence type="ECO:0000256" key="1">
    <source>
        <dbReference type="SAM" id="SignalP"/>
    </source>
</evidence>
<keyword evidence="3" id="KW-1185">Reference proteome</keyword>
<evidence type="ECO:0000313" key="2">
    <source>
        <dbReference type="EMBL" id="TGK12047.1"/>
    </source>
</evidence>
<keyword evidence="1" id="KW-0732">Signal</keyword>
<dbReference type="Pfam" id="PF12869">
    <property type="entry name" value="tRNA_anti-like"/>
    <property type="match status" value="1"/>
</dbReference>
<reference evidence="2" key="1">
    <citation type="journal article" date="2019" name="PLoS Negl. Trop. Dis.">
        <title>Revisiting the worldwide diversity of Leptospira species in the environment.</title>
        <authorList>
            <person name="Vincent A.T."/>
            <person name="Schiettekatte O."/>
            <person name="Bourhy P."/>
            <person name="Veyrier F.J."/>
            <person name="Picardeau M."/>
        </authorList>
    </citation>
    <scope>NUCLEOTIDE SEQUENCE [LARGE SCALE GENOMIC DNA]</scope>
    <source>
        <strain evidence="2">SSW15</strain>
    </source>
</reference>
<protein>
    <submittedName>
        <fullName evidence="2">Uncharacterized protein</fullName>
    </submittedName>
</protein>
<feature type="chain" id="PRO_5020804574" evidence="1">
    <location>
        <begin position="25"/>
        <end position="266"/>
    </location>
</feature>
<accession>A0A4R9GHC8</accession>
<dbReference type="Proteomes" id="UP000298458">
    <property type="component" value="Unassembled WGS sequence"/>
</dbReference>
<feature type="signal peptide" evidence="1">
    <location>
        <begin position="1"/>
        <end position="24"/>
    </location>
</feature>
<dbReference type="AlphaFoldDB" id="A0A4R9GHC8"/>
<proteinExistence type="predicted"/>
<dbReference type="EMBL" id="RQET01000004">
    <property type="protein sequence ID" value="TGK12047.1"/>
    <property type="molecule type" value="Genomic_DNA"/>
</dbReference>
<gene>
    <name evidence="2" type="ORF">EHO60_07180</name>
</gene>
<organism evidence="2 3">
    <name type="scientific">Leptospira fletcheri</name>
    <dbReference type="NCBI Taxonomy" id="2484981"/>
    <lineage>
        <taxon>Bacteria</taxon>
        <taxon>Pseudomonadati</taxon>
        <taxon>Spirochaetota</taxon>
        <taxon>Spirochaetia</taxon>
        <taxon>Leptospirales</taxon>
        <taxon>Leptospiraceae</taxon>
        <taxon>Leptospira</taxon>
    </lineage>
</organism>
<evidence type="ECO:0000313" key="3">
    <source>
        <dbReference type="Proteomes" id="UP000298458"/>
    </source>
</evidence>
<name>A0A4R9GHC8_9LEPT</name>
<dbReference type="InterPro" id="IPR024422">
    <property type="entry name" value="Protein_unknown_function_OB"/>
</dbReference>
<comment type="caution">
    <text evidence="2">The sequence shown here is derived from an EMBL/GenBank/DDBJ whole genome shotgun (WGS) entry which is preliminary data.</text>
</comment>
<dbReference type="OrthoDB" id="9947407at2"/>